<organism evidence="1 2">
    <name type="scientific">Pistacia integerrima</name>
    <dbReference type="NCBI Taxonomy" id="434235"/>
    <lineage>
        <taxon>Eukaryota</taxon>
        <taxon>Viridiplantae</taxon>
        <taxon>Streptophyta</taxon>
        <taxon>Embryophyta</taxon>
        <taxon>Tracheophyta</taxon>
        <taxon>Spermatophyta</taxon>
        <taxon>Magnoliopsida</taxon>
        <taxon>eudicotyledons</taxon>
        <taxon>Gunneridae</taxon>
        <taxon>Pentapetalae</taxon>
        <taxon>rosids</taxon>
        <taxon>malvids</taxon>
        <taxon>Sapindales</taxon>
        <taxon>Anacardiaceae</taxon>
        <taxon>Pistacia</taxon>
    </lineage>
</organism>
<dbReference type="Proteomes" id="UP001163603">
    <property type="component" value="Chromosome 12"/>
</dbReference>
<comment type="caution">
    <text evidence="1">The sequence shown here is derived from an EMBL/GenBank/DDBJ whole genome shotgun (WGS) entry which is preliminary data.</text>
</comment>
<evidence type="ECO:0000313" key="2">
    <source>
        <dbReference type="Proteomes" id="UP001163603"/>
    </source>
</evidence>
<reference evidence="2" key="1">
    <citation type="journal article" date="2023" name="G3 (Bethesda)">
        <title>Genome assembly and association tests identify interacting loci associated with vigor, precocity, and sex in interspecific pistachio rootstocks.</title>
        <authorList>
            <person name="Palmer W."/>
            <person name="Jacygrad E."/>
            <person name="Sagayaradj S."/>
            <person name="Cavanaugh K."/>
            <person name="Han R."/>
            <person name="Bertier L."/>
            <person name="Beede B."/>
            <person name="Kafkas S."/>
            <person name="Golino D."/>
            <person name="Preece J."/>
            <person name="Michelmore R."/>
        </authorList>
    </citation>
    <scope>NUCLEOTIDE SEQUENCE [LARGE SCALE GENOMIC DNA]</scope>
</reference>
<sequence>MATQMDEKLNKYWSVIHGVMRIAMVLDPRFKLKLLDFFFPYIYGDDGPHEIRRIRRLCNYLYVQYESNHRNYQTQQSFIASSNTSSQAKFQRMRILASLDKFLEEESGLAKKILSWNVT</sequence>
<evidence type="ECO:0000313" key="1">
    <source>
        <dbReference type="EMBL" id="KAJ0018975.1"/>
    </source>
</evidence>
<protein>
    <submittedName>
        <fullName evidence="1">Uncharacterized protein</fullName>
    </submittedName>
</protein>
<accession>A0ACC0XNA2</accession>
<keyword evidence="2" id="KW-1185">Reference proteome</keyword>
<gene>
    <name evidence="1" type="ORF">Pint_10669</name>
</gene>
<proteinExistence type="predicted"/>
<dbReference type="EMBL" id="CM047747">
    <property type="protein sequence ID" value="KAJ0018975.1"/>
    <property type="molecule type" value="Genomic_DNA"/>
</dbReference>
<name>A0ACC0XNA2_9ROSI</name>